<name>M1E194_SOLTU</name>
<dbReference type="Gramene" id="PGSC0003DMT400097716">
    <property type="protein sequence ID" value="PGSC0003DMT400097716"/>
    <property type="gene ID" value="PGSC0003DMG400047287"/>
</dbReference>
<dbReference type="EnsemblPlants" id="PGSC0003DMT400097716">
    <property type="protein sequence ID" value="PGSC0003DMT400097716"/>
    <property type="gene ID" value="PGSC0003DMG400047287"/>
</dbReference>
<evidence type="ECO:0000313" key="2">
    <source>
        <dbReference type="EnsemblPlants" id="PGSC0003DMT400097716"/>
    </source>
</evidence>
<keyword evidence="1" id="KW-1133">Transmembrane helix</keyword>
<accession>M1E194</accession>
<proteinExistence type="predicted"/>
<dbReference type="Proteomes" id="UP000011115">
    <property type="component" value="Unassembled WGS sequence"/>
</dbReference>
<sequence>MVKVGLRRLIGDSPIFSVDRLPLSSIQLICTVTSGSLSRERRRLPRYALCSFGLPICSHLHCESCNFGRSRLSLRSHSAIHRMLTPIAKLVLPQGWHTGTLGELKSHSAVHRVVFAITRITFLHIFSLFCSFLPVSVLTLLLSSHT</sequence>
<protein>
    <submittedName>
        <fullName evidence="2">Uncharacterized protein</fullName>
    </submittedName>
</protein>
<organism evidence="2 3">
    <name type="scientific">Solanum tuberosum</name>
    <name type="common">Potato</name>
    <dbReference type="NCBI Taxonomy" id="4113"/>
    <lineage>
        <taxon>Eukaryota</taxon>
        <taxon>Viridiplantae</taxon>
        <taxon>Streptophyta</taxon>
        <taxon>Embryophyta</taxon>
        <taxon>Tracheophyta</taxon>
        <taxon>Spermatophyta</taxon>
        <taxon>Magnoliopsida</taxon>
        <taxon>eudicotyledons</taxon>
        <taxon>Gunneridae</taxon>
        <taxon>Pentapetalae</taxon>
        <taxon>asterids</taxon>
        <taxon>lamiids</taxon>
        <taxon>Solanales</taxon>
        <taxon>Solanaceae</taxon>
        <taxon>Solanoideae</taxon>
        <taxon>Solaneae</taxon>
        <taxon>Solanum</taxon>
    </lineage>
</organism>
<keyword evidence="1" id="KW-0472">Membrane</keyword>
<dbReference type="PaxDb" id="4113-PGSC0003DMT400097716"/>
<feature type="transmembrane region" description="Helical" evidence="1">
    <location>
        <begin position="122"/>
        <end position="142"/>
    </location>
</feature>
<evidence type="ECO:0000256" key="1">
    <source>
        <dbReference type="SAM" id="Phobius"/>
    </source>
</evidence>
<reference evidence="3" key="1">
    <citation type="journal article" date="2011" name="Nature">
        <title>Genome sequence and analysis of the tuber crop potato.</title>
        <authorList>
            <consortium name="The Potato Genome Sequencing Consortium"/>
        </authorList>
    </citation>
    <scope>NUCLEOTIDE SEQUENCE [LARGE SCALE GENOMIC DNA]</scope>
    <source>
        <strain evidence="3">cv. DM1-3 516 R44</strain>
    </source>
</reference>
<dbReference type="AlphaFoldDB" id="M1E194"/>
<keyword evidence="3" id="KW-1185">Reference proteome</keyword>
<evidence type="ECO:0000313" key="3">
    <source>
        <dbReference type="Proteomes" id="UP000011115"/>
    </source>
</evidence>
<keyword evidence="1" id="KW-0812">Transmembrane</keyword>
<reference evidence="2" key="2">
    <citation type="submission" date="2015-06" db="UniProtKB">
        <authorList>
            <consortium name="EnsemblPlants"/>
        </authorList>
    </citation>
    <scope>IDENTIFICATION</scope>
    <source>
        <strain evidence="2">DM1-3 516 R44</strain>
    </source>
</reference>
<dbReference type="HOGENOM" id="CLU_1780712_0_0_1"/>
<dbReference type="InParanoid" id="M1E194"/>